<accession>A0ACB8QPE7</accession>
<evidence type="ECO:0000313" key="1">
    <source>
        <dbReference type="EMBL" id="KAI0033246.1"/>
    </source>
</evidence>
<proteinExistence type="predicted"/>
<name>A0ACB8QPE7_9AGAM</name>
<dbReference type="Proteomes" id="UP000814128">
    <property type="component" value="Unassembled WGS sequence"/>
</dbReference>
<comment type="caution">
    <text evidence="1">The sequence shown here is derived from an EMBL/GenBank/DDBJ whole genome shotgun (WGS) entry which is preliminary data.</text>
</comment>
<protein>
    <submittedName>
        <fullName evidence="1">Mis12 protein-domain-containing protein</fullName>
    </submittedName>
</protein>
<reference evidence="1" key="2">
    <citation type="journal article" date="2022" name="New Phytol.">
        <title>Evolutionary transition to the ectomycorrhizal habit in the genomes of a hyperdiverse lineage of mushroom-forming fungi.</title>
        <authorList>
            <person name="Looney B."/>
            <person name="Miyauchi S."/>
            <person name="Morin E."/>
            <person name="Drula E."/>
            <person name="Courty P.E."/>
            <person name="Kohler A."/>
            <person name="Kuo A."/>
            <person name="LaButti K."/>
            <person name="Pangilinan J."/>
            <person name="Lipzen A."/>
            <person name="Riley R."/>
            <person name="Andreopoulos W."/>
            <person name="He G."/>
            <person name="Johnson J."/>
            <person name="Nolan M."/>
            <person name="Tritt A."/>
            <person name="Barry K.W."/>
            <person name="Grigoriev I.V."/>
            <person name="Nagy L.G."/>
            <person name="Hibbett D."/>
            <person name="Henrissat B."/>
            <person name="Matheny P.B."/>
            <person name="Labbe J."/>
            <person name="Martin F.M."/>
        </authorList>
    </citation>
    <scope>NUCLEOTIDE SEQUENCE</scope>
    <source>
        <strain evidence="1">EC-137</strain>
    </source>
</reference>
<evidence type="ECO:0000313" key="2">
    <source>
        <dbReference type="Proteomes" id="UP000814128"/>
    </source>
</evidence>
<organism evidence="1 2">
    <name type="scientific">Vararia minispora EC-137</name>
    <dbReference type="NCBI Taxonomy" id="1314806"/>
    <lineage>
        <taxon>Eukaryota</taxon>
        <taxon>Fungi</taxon>
        <taxon>Dikarya</taxon>
        <taxon>Basidiomycota</taxon>
        <taxon>Agaricomycotina</taxon>
        <taxon>Agaricomycetes</taxon>
        <taxon>Russulales</taxon>
        <taxon>Lachnocladiaceae</taxon>
        <taxon>Vararia</taxon>
    </lineage>
</organism>
<sequence length="278" mass="30620">MTTTPPPAPNILVNELLGFSPQLLLDDIINIANDAIGKAVAAMENQLNRWADERSGAKESDDWDSAQEVEQGIVAFETLLQFHTDVAFDFFEDWSLRNIFSFAAELPVIAPHQAGLDLDIPPEREGELLAEIEDLRRKIDNQHRLRRLIQRADHISAAREALAQRRLARAIALRPPNTDALCKLPAELTSLYESASALPDFDLAQIRLSHPESGKQPWLTGKAGYTQWAVQRLVSQAGKGTKKGKPTEAGQSSGADGESQVVPWKATPEDVAMAMDNL</sequence>
<dbReference type="EMBL" id="MU273524">
    <property type="protein sequence ID" value="KAI0033246.1"/>
    <property type="molecule type" value="Genomic_DNA"/>
</dbReference>
<reference evidence="1" key="1">
    <citation type="submission" date="2021-02" db="EMBL/GenBank/DDBJ databases">
        <authorList>
            <consortium name="DOE Joint Genome Institute"/>
            <person name="Ahrendt S."/>
            <person name="Looney B.P."/>
            <person name="Miyauchi S."/>
            <person name="Morin E."/>
            <person name="Drula E."/>
            <person name="Courty P.E."/>
            <person name="Chicoki N."/>
            <person name="Fauchery L."/>
            <person name="Kohler A."/>
            <person name="Kuo A."/>
            <person name="Labutti K."/>
            <person name="Pangilinan J."/>
            <person name="Lipzen A."/>
            <person name="Riley R."/>
            <person name="Andreopoulos W."/>
            <person name="He G."/>
            <person name="Johnson J."/>
            <person name="Barry K.W."/>
            <person name="Grigoriev I.V."/>
            <person name="Nagy L."/>
            <person name="Hibbett D."/>
            <person name="Henrissat B."/>
            <person name="Matheny P.B."/>
            <person name="Labbe J."/>
            <person name="Martin F."/>
        </authorList>
    </citation>
    <scope>NUCLEOTIDE SEQUENCE</scope>
    <source>
        <strain evidence="1">EC-137</strain>
    </source>
</reference>
<gene>
    <name evidence="1" type="ORF">K488DRAFT_77992</name>
</gene>
<keyword evidence="2" id="KW-1185">Reference proteome</keyword>